<sequence length="855" mass="94119">MSTNETFGPYTIVNKTSNSIIVCFHRPQSHSTSNWQVVNPLTSSLPLFLMQLCLIIFTHRLLTLILKPLRQPRIVADIMSGILMGASVMELVPQLASKMYPFESNLVLETMANIGLMYYMFLVGLEMDLTPIRHIGIKALSISIAGILPPMGLGVGLYLLIQVKSSTAPMYGAAFWAIALTVTSFPDLARLLSDFKLMQTDLGRTALTAAIVNDIVSWALLVGAVTVINGHTFYMLLPTIVFIAICWFVLRPAVNWFIMQSAALKSLSSTETGSHGKYSDVHVHFVIAAVAVFGFITDICGSNSMIGAFMFGLIIPSGELGTMVMERVEEYVTGILLPAFFLSNGLRNNVRFLFKIKTISVVVPTIVLACFTKVVSTMFVSSFFGIKISDGFALGVLMNTKGVLALIVLNFGRNIKAFDQITFSAMMVAYLIMTFSVGPIISFAYKPGKRFRQHKHTNLQKSKPNSELRVMTCVHSIRNVSSMIKLLQISNPSKKSPLSVFGVNLVELTGRNAAMLIVHDTLKSGANNPSREKATDNQIITAFESFESDYTEGVSVQPLTVVSSYASMHGDIINYAEEKSVGLIIVPFHKRPTPGGTLEDDNPSIREVNQNLMATSPCSVAIFVDCGLRSITNEETRHGKQHLRVVMIFVGGSDDREALAYAWRMAETRGVNLTVVRFLPSKDAVDIMSDNQDLRSDDGTGMLMAGTEIEKQQRLDDAYINQFRFRSMNNESITYVEKLVTSGEQTVEAINSCYNDFDLYIVGRGHGRISALTSGLTEWNECPELGEIGDVLVQADLASLASVLVVQQGAAGGHMMPLGSPYDGEKFSHTHWRPLAKPEFEAFVNHRKNDDLDGY</sequence>
<evidence type="ECO:0000256" key="7">
    <source>
        <dbReference type="ARBA" id="ARBA00023065"/>
    </source>
</evidence>
<feature type="transmembrane region" description="Helical" evidence="10">
    <location>
        <begin position="205"/>
        <end position="227"/>
    </location>
</feature>
<evidence type="ECO:0000256" key="10">
    <source>
        <dbReference type="SAM" id="Phobius"/>
    </source>
</evidence>
<keyword evidence="8 10" id="KW-0472">Membrane</keyword>
<evidence type="ECO:0000256" key="5">
    <source>
        <dbReference type="ARBA" id="ARBA00022958"/>
    </source>
</evidence>
<feature type="transmembrane region" description="Helical" evidence="10">
    <location>
        <begin position="173"/>
        <end position="193"/>
    </location>
</feature>
<dbReference type="OrthoDB" id="2687058at2759"/>
<dbReference type="InterPro" id="IPR050794">
    <property type="entry name" value="CPA2_transporter"/>
</dbReference>
<feature type="transmembrane region" description="Helical" evidence="10">
    <location>
        <begin position="285"/>
        <end position="311"/>
    </location>
</feature>
<evidence type="ECO:0000256" key="4">
    <source>
        <dbReference type="ARBA" id="ARBA00022692"/>
    </source>
</evidence>
<dbReference type="Pfam" id="PF00999">
    <property type="entry name" value="Na_H_Exchanger"/>
    <property type="match status" value="1"/>
</dbReference>
<feature type="domain" description="Cation/H(+) antiporter central" evidence="12">
    <location>
        <begin position="498"/>
        <end position="629"/>
    </location>
</feature>
<dbReference type="AlphaFoldDB" id="A0A1Q3C2V4"/>
<dbReference type="GO" id="GO:0016020">
    <property type="term" value="C:membrane"/>
    <property type="evidence" value="ECO:0007669"/>
    <property type="project" value="UniProtKB-SubCell"/>
</dbReference>
<dbReference type="Pfam" id="PF23256">
    <property type="entry name" value="CHX17_2nd"/>
    <property type="match status" value="1"/>
</dbReference>
<evidence type="ECO:0000256" key="8">
    <source>
        <dbReference type="ARBA" id="ARBA00023136"/>
    </source>
</evidence>
<keyword evidence="2" id="KW-0813">Transport</keyword>
<feature type="transmembrane region" description="Helical" evidence="10">
    <location>
        <begin position="392"/>
        <end position="411"/>
    </location>
</feature>
<keyword evidence="15" id="KW-1185">Reference proteome</keyword>
<comment type="caution">
    <text evidence="14">The sequence shown here is derived from an EMBL/GenBank/DDBJ whole genome shotgun (WGS) entry which is preliminary data.</text>
</comment>
<dbReference type="InterPro" id="IPR006153">
    <property type="entry name" value="Cation/H_exchanger_TM"/>
</dbReference>
<dbReference type="InterPro" id="IPR057291">
    <property type="entry name" value="CHX17_2nd"/>
</dbReference>
<dbReference type="InParanoid" id="A0A1Q3C2V4"/>
<keyword evidence="7" id="KW-0406">Ion transport</keyword>
<name>A0A1Q3C2V4_CEPFO</name>
<evidence type="ECO:0000259" key="12">
    <source>
        <dbReference type="Pfam" id="PF23256"/>
    </source>
</evidence>
<protein>
    <submittedName>
        <fullName evidence="14">Na_H_Exchanger domain-containing protein</fullName>
    </submittedName>
</protein>
<evidence type="ECO:0000259" key="13">
    <source>
        <dbReference type="Pfam" id="PF23259"/>
    </source>
</evidence>
<dbReference type="PANTHER" id="PTHR32468">
    <property type="entry name" value="CATION/H + ANTIPORTER"/>
    <property type="match status" value="1"/>
</dbReference>
<comment type="similarity">
    <text evidence="9">Belongs to the monovalent cation:proton antiporter 2 (CPA2) transporter (TC 2.A.37) family. CHX (TC 2.A.37.4) subfamily.</text>
</comment>
<feature type="transmembrane region" description="Helical" evidence="10">
    <location>
        <begin position="331"/>
        <end position="347"/>
    </location>
</feature>
<dbReference type="Gene3D" id="1.20.1530.20">
    <property type="match status" value="1"/>
</dbReference>
<keyword evidence="4 10" id="KW-0812">Transmembrane</keyword>
<gene>
    <name evidence="14" type="ORF">CFOL_v3_18084</name>
</gene>
<keyword evidence="6 10" id="KW-1133">Transmembrane helix</keyword>
<evidence type="ECO:0000256" key="2">
    <source>
        <dbReference type="ARBA" id="ARBA00022448"/>
    </source>
</evidence>
<dbReference type="EMBL" id="BDDD01001253">
    <property type="protein sequence ID" value="GAV74604.1"/>
    <property type="molecule type" value="Genomic_DNA"/>
</dbReference>
<feature type="domain" description="Cation/H(+) antiporter C-terminal" evidence="13">
    <location>
        <begin position="643"/>
        <end position="809"/>
    </location>
</feature>
<evidence type="ECO:0000256" key="6">
    <source>
        <dbReference type="ARBA" id="ARBA00022989"/>
    </source>
</evidence>
<evidence type="ECO:0000313" key="15">
    <source>
        <dbReference type="Proteomes" id="UP000187406"/>
    </source>
</evidence>
<keyword evidence="5" id="KW-0630">Potassium</keyword>
<feature type="domain" description="Cation/H+ exchanger transmembrane" evidence="11">
    <location>
        <begin position="57"/>
        <end position="440"/>
    </location>
</feature>
<accession>A0A1Q3C2V4</accession>
<feature type="transmembrane region" description="Helical" evidence="10">
    <location>
        <begin position="74"/>
        <end position="94"/>
    </location>
</feature>
<dbReference type="Pfam" id="PF23259">
    <property type="entry name" value="CHX17_C"/>
    <property type="match status" value="1"/>
</dbReference>
<comment type="subcellular location">
    <subcellularLocation>
        <location evidence="1">Membrane</location>
        <topology evidence="1">Multi-pass membrane protein</topology>
    </subcellularLocation>
</comment>
<dbReference type="InterPro" id="IPR057290">
    <property type="entry name" value="CHX17_C"/>
</dbReference>
<evidence type="ECO:0000313" key="14">
    <source>
        <dbReference type="EMBL" id="GAV74604.1"/>
    </source>
</evidence>
<evidence type="ECO:0000256" key="9">
    <source>
        <dbReference type="ARBA" id="ARBA00038341"/>
    </source>
</evidence>
<feature type="transmembrane region" description="Helical" evidence="10">
    <location>
        <begin position="137"/>
        <end position="161"/>
    </location>
</feature>
<evidence type="ECO:0000256" key="3">
    <source>
        <dbReference type="ARBA" id="ARBA00022538"/>
    </source>
</evidence>
<dbReference type="GO" id="GO:0012505">
    <property type="term" value="C:endomembrane system"/>
    <property type="evidence" value="ECO:0007669"/>
    <property type="project" value="TreeGrafter"/>
</dbReference>
<organism evidence="14 15">
    <name type="scientific">Cephalotus follicularis</name>
    <name type="common">Albany pitcher plant</name>
    <dbReference type="NCBI Taxonomy" id="3775"/>
    <lineage>
        <taxon>Eukaryota</taxon>
        <taxon>Viridiplantae</taxon>
        <taxon>Streptophyta</taxon>
        <taxon>Embryophyta</taxon>
        <taxon>Tracheophyta</taxon>
        <taxon>Spermatophyta</taxon>
        <taxon>Magnoliopsida</taxon>
        <taxon>eudicotyledons</taxon>
        <taxon>Gunneridae</taxon>
        <taxon>Pentapetalae</taxon>
        <taxon>rosids</taxon>
        <taxon>fabids</taxon>
        <taxon>Oxalidales</taxon>
        <taxon>Cephalotaceae</taxon>
        <taxon>Cephalotus</taxon>
    </lineage>
</organism>
<evidence type="ECO:0000259" key="11">
    <source>
        <dbReference type="Pfam" id="PF00999"/>
    </source>
</evidence>
<dbReference type="InterPro" id="IPR038770">
    <property type="entry name" value="Na+/solute_symporter_sf"/>
</dbReference>
<feature type="transmembrane region" description="Helical" evidence="10">
    <location>
        <begin position="106"/>
        <end position="125"/>
    </location>
</feature>
<dbReference type="GO" id="GO:0006885">
    <property type="term" value="P:regulation of pH"/>
    <property type="evidence" value="ECO:0007669"/>
    <property type="project" value="TreeGrafter"/>
</dbReference>
<dbReference type="GO" id="GO:1902600">
    <property type="term" value="P:proton transmembrane transport"/>
    <property type="evidence" value="ECO:0007669"/>
    <property type="project" value="InterPro"/>
</dbReference>
<feature type="transmembrane region" description="Helical" evidence="10">
    <location>
        <begin position="233"/>
        <end position="250"/>
    </location>
</feature>
<feature type="transmembrane region" description="Helical" evidence="10">
    <location>
        <begin position="359"/>
        <end position="386"/>
    </location>
</feature>
<reference evidence="15" key="1">
    <citation type="submission" date="2016-04" db="EMBL/GenBank/DDBJ databases">
        <title>Cephalotus genome sequencing.</title>
        <authorList>
            <person name="Fukushima K."/>
            <person name="Hasebe M."/>
            <person name="Fang X."/>
        </authorList>
    </citation>
    <scope>NUCLEOTIDE SEQUENCE [LARGE SCALE GENOMIC DNA]</scope>
    <source>
        <strain evidence="15">cv. St1</strain>
    </source>
</reference>
<dbReference type="GO" id="GO:0006813">
    <property type="term" value="P:potassium ion transport"/>
    <property type="evidence" value="ECO:0007669"/>
    <property type="project" value="UniProtKB-KW"/>
</dbReference>
<feature type="transmembrane region" description="Helical" evidence="10">
    <location>
        <begin position="423"/>
        <end position="445"/>
    </location>
</feature>
<evidence type="ECO:0000256" key="1">
    <source>
        <dbReference type="ARBA" id="ARBA00004141"/>
    </source>
</evidence>
<proteinExistence type="inferred from homology"/>
<dbReference type="PANTHER" id="PTHR32468:SF74">
    <property type="entry name" value="CATION_H(+) ANTIPORTER 21-RELATED"/>
    <property type="match status" value="1"/>
</dbReference>
<dbReference type="GO" id="GO:0015297">
    <property type="term" value="F:antiporter activity"/>
    <property type="evidence" value="ECO:0007669"/>
    <property type="project" value="InterPro"/>
</dbReference>
<dbReference type="Proteomes" id="UP000187406">
    <property type="component" value="Unassembled WGS sequence"/>
</dbReference>
<keyword evidence="3" id="KW-0633">Potassium transport</keyword>
<dbReference type="Gene3D" id="3.40.50.12370">
    <property type="match status" value="1"/>
</dbReference>
<feature type="transmembrane region" description="Helical" evidence="10">
    <location>
        <begin position="44"/>
        <end position="62"/>
    </location>
</feature>